<organism evidence="7 8">
    <name type="scientific">Nocardioides acrostichi</name>
    <dbReference type="NCBI Taxonomy" id="2784339"/>
    <lineage>
        <taxon>Bacteria</taxon>
        <taxon>Bacillati</taxon>
        <taxon>Actinomycetota</taxon>
        <taxon>Actinomycetes</taxon>
        <taxon>Propionibacteriales</taxon>
        <taxon>Nocardioidaceae</taxon>
        <taxon>Nocardioides</taxon>
    </lineage>
</organism>
<dbReference type="InterPro" id="IPR003661">
    <property type="entry name" value="HisK_dim/P_dom"/>
</dbReference>
<evidence type="ECO:0000256" key="4">
    <source>
        <dbReference type="ARBA" id="ARBA00022679"/>
    </source>
</evidence>
<dbReference type="EC" id="2.7.13.3" evidence="3"/>
<dbReference type="Gene3D" id="1.10.287.130">
    <property type="match status" value="1"/>
</dbReference>
<name>A0A930UZY1_9ACTN</name>
<dbReference type="SUPFAM" id="SSF55874">
    <property type="entry name" value="ATPase domain of HSP90 chaperone/DNA topoisomerase II/histidine kinase"/>
    <property type="match status" value="1"/>
</dbReference>
<dbReference type="GO" id="GO:0000155">
    <property type="term" value="F:phosphorelay sensor kinase activity"/>
    <property type="evidence" value="ECO:0007669"/>
    <property type="project" value="InterPro"/>
</dbReference>
<dbReference type="InterPro" id="IPR036097">
    <property type="entry name" value="HisK_dim/P_sf"/>
</dbReference>
<evidence type="ECO:0000256" key="5">
    <source>
        <dbReference type="ARBA" id="ARBA00022777"/>
    </source>
</evidence>
<keyword evidence="5" id="KW-0418">Kinase</keyword>
<dbReference type="PANTHER" id="PTHR43711:SF1">
    <property type="entry name" value="HISTIDINE KINASE 1"/>
    <property type="match status" value="1"/>
</dbReference>
<dbReference type="InterPro" id="IPR050736">
    <property type="entry name" value="Sensor_HK_Regulatory"/>
</dbReference>
<dbReference type="Proteomes" id="UP000656804">
    <property type="component" value="Unassembled WGS sequence"/>
</dbReference>
<dbReference type="AlphaFoldDB" id="A0A930UZY1"/>
<sequence>MAGVLTERQRALDRLAELDRAQSEFVTTVSHERRTPMTSAYHESAGLLRDRSLDVELRLTPRTHVRGDRDQLVRAVVVLSSNAVKFTQTAAGSRWSSSVATTTLRRSRSCP</sequence>
<evidence type="ECO:0000256" key="1">
    <source>
        <dbReference type="ARBA" id="ARBA00000085"/>
    </source>
</evidence>
<dbReference type="CDD" id="cd00082">
    <property type="entry name" value="HisKA"/>
    <property type="match status" value="1"/>
</dbReference>
<gene>
    <name evidence="7" type="ORF">ISG29_10535</name>
</gene>
<comment type="subcellular location">
    <subcellularLocation>
        <location evidence="2">Cell membrane</location>
    </subcellularLocation>
</comment>
<proteinExistence type="predicted"/>
<dbReference type="PANTHER" id="PTHR43711">
    <property type="entry name" value="TWO-COMPONENT HISTIDINE KINASE"/>
    <property type="match status" value="1"/>
</dbReference>
<dbReference type="RefSeq" id="WP_194503383.1">
    <property type="nucleotide sequence ID" value="NZ_JADIVZ010000004.1"/>
</dbReference>
<comment type="catalytic activity">
    <reaction evidence="1">
        <text>ATP + protein L-histidine = ADP + protein N-phospho-L-histidine.</text>
        <dbReference type="EC" id="2.7.13.3"/>
    </reaction>
</comment>
<dbReference type="InterPro" id="IPR036890">
    <property type="entry name" value="HATPase_C_sf"/>
</dbReference>
<accession>A0A930UZY1</accession>
<evidence type="ECO:0000313" key="8">
    <source>
        <dbReference type="Proteomes" id="UP000656804"/>
    </source>
</evidence>
<protein>
    <recommendedName>
        <fullName evidence="3">histidine kinase</fullName>
        <ecNumber evidence="3">2.7.13.3</ecNumber>
    </recommendedName>
</protein>
<dbReference type="GO" id="GO:0005886">
    <property type="term" value="C:plasma membrane"/>
    <property type="evidence" value="ECO:0007669"/>
    <property type="project" value="UniProtKB-SubCell"/>
</dbReference>
<dbReference type="EMBL" id="JADIVZ010000004">
    <property type="protein sequence ID" value="MBF4162130.1"/>
    <property type="molecule type" value="Genomic_DNA"/>
</dbReference>
<evidence type="ECO:0000256" key="2">
    <source>
        <dbReference type="ARBA" id="ARBA00004236"/>
    </source>
</evidence>
<keyword evidence="8" id="KW-1185">Reference proteome</keyword>
<comment type="caution">
    <text evidence="7">The sequence shown here is derived from an EMBL/GenBank/DDBJ whole genome shotgun (WGS) entry which is preliminary data.</text>
</comment>
<evidence type="ECO:0000313" key="7">
    <source>
        <dbReference type="EMBL" id="MBF4162130.1"/>
    </source>
</evidence>
<dbReference type="SUPFAM" id="SSF47384">
    <property type="entry name" value="Homodimeric domain of signal transducing histidine kinase"/>
    <property type="match status" value="1"/>
</dbReference>
<keyword evidence="6" id="KW-0902">Two-component regulatory system</keyword>
<reference evidence="7" key="1">
    <citation type="submission" date="2020-11" db="EMBL/GenBank/DDBJ databases">
        <title>Nocardioides sp. CBS4Y-1, whole genome shotgun sequence.</title>
        <authorList>
            <person name="Tuo L."/>
        </authorList>
    </citation>
    <scope>NUCLEOTIDE SEQUENCE</scope>
    <source>
        <strain evidence="7">CBS4Y-1</strain>
    </source>
</reference>
<keyword evidence="4" id="KW-0808">Transferase</keyword>
<evidence type="ECO:0000256" key="6">
    <source>
        <dbReference type="ARBA" id="ARBA00023012"/>
    </source>
</evidence>
<evidence type="ECO:0000256" key="3">
    <source>
        <dbReference type="ARBA" id="ARBA00012438"/>
    </source>
</evidence>